<evidence type="ECO:0000256" key="6">
    <source>
        <dbReference type="ARBA" id="ARBA00023132"/>
    </source>
</evidence>
<organism evidence="11">
    <name type="scientific">Hymenolepis diminuta</name>
    <name type="common">Rat tapeworm</name>
    <dbReference type="NCBI Taxonomy" id="6216"/>
    <lineage>
        <taxon>Eukaryota</taxon>
        <taxon>Metazoa</taxon>
        <taxon>Spiralia</taxon>
        <taxon>Lophotrochozoa</taxon>
        <taxon>Platyhelminthes</taxon>
        <taxon>Cestoda</taxon>
        <taxon>Eucestoda</taxon>
        <taxon>Cyclophyllidea</taxon>
        <taxon>Hymenolepididae</taxon>
        <taxon>Hymenolepis</taxon>
    </lineage>
</organism>
<evidence type="ECO:0000256" key="3">
    <source>
        <dbReference type="ARBA" id="ARBA00022816"/>
    </source>
</evidence>
<dbReference type="STRING" id="6216.A0A0R3SHA1"/>
<dbReference type="GO" id="GO:0006406">
    <property type="term" value="P:mRNA export from nucleus"/>
    <property type="evidence" value="ECO:0007669"/>
    <property type="project" value="TreeGrafter"/>
</dbReference>
<keyword evidence="6 8" id="KW-0906">Nuclear pore complex</keyword>
<keyword evidence="7 8" id="KW-0539">Nucleus</keyword>
<evidence type="ECO:0000256" key="4">
    <source>
        <dbReference type="ARBA" id="ARBA00022927"/>
    </source>
</evidence>
<reference evidence="9 10" key="2">
    <citation type="submission" date="2018-11" db="EMBL/GenBank/DDBJ databases">
        <authorList>
            <consortium name="Pathogen Informatics"/>
        </authorList>
    </citation>
    <scope>NUCLEOTIDE SEQUENCE [LARGE SCALE GENOMIC DNA]</scope>
</reference>
<dbReference type="Pfam" id="PF04121">
    <property type="entry name" value="Nup84_Nup100"/>
    <property type="match status" value="1"/>
</dbReference>
<evidence type="ECO:0000256" key="5">
    <source>
        <dbReference type="ARBA" id="ARBA00023010"/>
    </source>
</evidence>
<comment type="subunit">
    <text evidence="8">Part of the nuclear pore complex (NPC).</text>
</comment>
<dbReference type="WBParaSite" id="HDID_0000431601-mRNA-1">
    <property type="protein sequence ID" value="HDID_0000431601-mRNA-1"/>
    <property type="gene ID" value="HDID_0000431601"/>
</dbReference>
<keyword evidence="5 8" id="KW-0811">Translocation</keyword>
<evidence type="ECO:0000256" key="7">
    <source>
        <dbReference type="ARBA" id="ARBA00023242"/>
    </source>
</evidence>
<evidence type="ECO:0000256" key="8">
    <source>
        <dbReference type="RuleBase" id="RU365072"/>
    </source>
</evidence>
<evidence type="ECO:0000256" key="2">
    <source>
        <dbReference type="ARBA" id="ARBA00022448"/>
    </source>
</evidence>
<dbReference type="GO" id="GO:0006606">
    <property type="term" value="P:protein import into nucleus"/>
    <property type="evidence" value="ECO:0007669"/>
    <property type="project" value="TreeGrafter"/>
</dbReference>
<keyword evidence="2 8" id="KW-0813">Transport</keyword>
<dbReference type="PANTHER" id="PTHR13003">
    <property type="entry name" value="NUP107-RELATED"/>
    <property type="match status" value="1"/>
</dbReference>
<gene>
    <name evidence="9" type="ORF">HDID_LOCUS4314</name>
</gene>
<comment type="subcellular location">
    <subcellularLocation>
        <location evidence="8">Nucleus</location>
        <location evidence="8">Nuclear pore complex</location>
    </subcellularLocation>
    <subcellularLocation>
        <location evidence="8">Nucleus membrane</location>
    </subcellularLocation>
</comment>
<accession>A0A0R3SHA1</accession>
<name>A0A0R3SHA1_HYMDI</name>
<evidence type="ECO:0000313" key="11">
    <source>
        <dbReference type="WBParaSite" id="HDID_0000431601-mRNA-1"/>
    </source>
</evidence>
<proteinExistence type="inferred from homology"/>
<keyword evidence="8" id="KW-0472">Membrane</keyword>
<evidence type="ECO:0000313" key="9">
    <source>
        <dbReference type="EMBL" id="VDL47246.1"/>
    </source>
</evidence>
<dbReference type="GO" id="GO:0031965">
    <property type="term" value="C:nuclear membrane"/>
    <property type="evidence" value="ECO:0007669"/>
    <property type="project" value="UniProtKB-SubCell"/>
</dbReference>
<dbReference type="Proteomes" id="UP000274504">
    <property type="component" value="Unassembled WGS sequence"/>
</dbReference>
<dbReference type="InterPro" id="IPR007252">
    <property type="entry name" value="Nup84/Nup107"/>
</dbReference>
<keyword evidence="3" id="KW-0509">mRNA transport</keyword>
<evidence type="ECO:0000313" key="10">
    <source>
        <dbReference type="Proteomes" id="UP000274504"/>
    </source>
</evidence>
<evidence type="ECO:0000256" key="1">
    <source>
        <dbReference type="ARBA" id="ARBA00009510"/>
    </source>
</evidence>
<dbReference type="OrthoDB" id="3098at2759"/>
<dbReference type="GO" id="GO:0017056">
    <property type="term" value="F:structural constituent of nuclear pore"/>
    <property type="evidence" value="ECO:0007669"/>
    <property type="project" value="UniProtKB-UniRule"/>
</dbReference>
<dbReference type="PANTHER" id="PTHR13003:SF2">
    <property type="entry name" value="NUCLEAR PORE COMPLEX PROTEIN NUP107"/>
    <property type="match status" value="1"/>
</dbReference>
<sequence length="203" mass="23556">MIFPIDRDLTKENAAFHRGSILDHDLYDDREACIGALLNKSAHWPSELPKKDTAEVFTEFHEIWKEAEGDPLITAEKYSHLTNEYLTLLPRSDKRSVLSIKKSSEPSLFDVIDFERSAWQLMHALYSDRTCHVDSPTHSQPLRPYCLSEREIVSHLYDTDSELRETQIVVDWLEGKVREEIVKVAGKYECLFNETTICFIISH</sequence>
<protein>
    <recommendedName>
        <fullName evidence="8">Nuclear pore complex protein</fullName>
    </recommendedName>
</protein>
<dbReference type="EMBL" id="UYSG01001605">
    <property type="protein sequence ID" value="VDL47246.1"/>
    <property type="molecule type" value="Genomic_DNA"/>
</dbReference>
<dbReference type="GO" id="GO:0031080">
    <property type="term" value="C:nuclear pore outer ring"/>
    <property type="evidence" value="ECO:0007669"/>
    <property type="project" value="TreeGrafter"/>
</dbReference>
<dbReference type="GO" id="GO:0000973">
    <property type="term" value="P:post-transcriptional tethering of RNA polymerase II gene DNA at nuclear periphery"/>
    <property type="evidence" value="ECO:0007669"/>
    <property type="project" value="TreeGrafter"/>
</dbReference>
<dbReference type="AlphaFoldDB" id="A0A0R3SHA1"/>
<comment type="function">
    <text evidence="8">Functions as a component of the nuclear pore complex (NPC).</text>
</comment>
<reference evidence="11" key="1">
    <citation type="submission" date="2017-02" db="UniProtKB">
        <authorList>
            <consortium name="WormBaseParasite"/>
        </authorList>
    </citation>
    <scope>IDENTIFICATION</scope>
</reference>
<comment type="similarity">
    <text evidence="1 8">Belongs to the nucleoporin Nup84/Nup107 family.</text>
</comment>
<keyword evidence="4" id="KW-0653">Protein transport</keyword>